<accession>U4TH77</accession>
<dbReference type="EMBL" id="KI271603">
    <property type="protein sequence ID" value="ERL64156.1"/>
    <property type="molecule type" value="Genomic_DNA"/>
</dbReference>
<dbReference type="SUPFAM" id="SSF49899">
    <property type="entry name" value="Concanavalin A-like lectins/glucanases"/>
    <property type="match status" value="1"/>
</dbReference>
<dbReference type="Proteomes" id="UP000030647">
    <property type="component" value="Unassembled WGS sequence"/>
</dbReference>
<dbReference type="InterPro" id="IPR013320">
    <property type="entry name" value="ConA-like_dom_sf"/>
</dbReference>
<dbReference type="Gene3D" id="2.60.120.200">
    <property type="match status" value="1"/>
</dbReference>
<organism evidence="1 2">
    <name type="scientific">Schleiferilactobacillus shenzhenensis LY-73</name>
    <dbReference type="NCBI Taxonomy" id="1231336"/>
    <lineage>
        <taxon>Bacteria</taxon>
        <taxon>Bacillati</taxon>
        <taxon>Bacillota</taxon>
        <taxon>Bacilli</taxon>
        <taxon>Lactobacillales</taxon>
        <taxon>Lactobacillaceae</taxon>
        <taxon>Schleiferilactobacillus</taxon>
    </lineage>
</organism>
<sequence>MWELHKNQSPGGISMKTIKRTLQIIIILLAMAGSGGLTAAHPAVQAAPNSPSRIYTTPDDTQNFFKPYGYSTVSLDDQGRWAQVNLTDDQQFKGGAVSLNSRVDLSQPFTLKMGIKLGKYSSEMGDGMSFGMYPGQIGAVGMFGGNLGMGAIRNMIGFKVDDYVNRDDNGGDDPALSALLKGVGLTTMPDLDPVTQTVQYAQFFQEKNHESKYVFGSLDTKLYVDSEISVPYFGLVETTNTGYVWTPGNLHNNENPSNYYGGGIGGFRATPMPDASLHDNQWHGMTIVYTVGPDVGTFTFNLYTQFRSDGAYESLKPKLTFTRTINMATMKRNTAATYKAAPGTDAPYLAMNIAGSTGKFTAVQQIKNIYAEYTPEPYAVTARFVDENGKNLQDTQNFGDFQTQSGPFDLKVPETLTDADGNTYKFDYANYEKYTYTSATDPRVVSKLPVATAKPAPSDAPNGAVVRPGDSGDYTYYGQYLKPYQRIINHYRRDQSQPTISTAISVKGVNTEQTPVGTSGHDFLNHVAIERNTKMTYTFKVTAPATGPNPWKGVTLTVKVPQGYTVSPTAVTAEALADTAPTSVSPTITRSSDPSDHASVLTISGVDLSGILKDANGTVQPNTLLVTVPITASGDTTTGIIRATLDDTYLMDYTTPATTDAEKKTNYYTGYPVTYTNALNEADPGLVTNVWIPLTDRTTEKHDFTAAELHMPAGVVLNPAAGSMAYLPVNDTPPDHTVRLTAADIVPAAVTGSANLLGGFTLTDSGIQKLKANDYVKAAFQFTGTNGTKTTKWQVDYNLYEPLTTWMPDTGLQQLVQTAFAQPVTIDPDFISGGTPVTNTRLTHPTDHYPNGELRKSDMSGLKALTNAAPTIGHPQNTTGTTAWNLRNDPTGLEYATTLQALAIYGEKLLANTTVTHPQTNGTFRSLLPVLPKSLVTLDLSGYDRSQDVFAHQAAALADTTVTFSNLANFNLVANELVSADLQTTDAQGRYSDVAQFYVQNVPNGAFKQTNLSSLAEPGKLTNQKNVNKLGPVVTDSHRGVIINQKNMLIAPALDIPLTNTAGQLEMTLPVTNLKKLAQQSFGQASQPTLPAGNDPNLNAYDLAHSDAGGGNAHFTTFFTGDGTVPYTDYTVNTHTNSGTFYIQRALTFTAAGATTNYSSWTPATFQSLTAMTVTPDNLDFGTRLLRAGDFANTGYDETSHTTPEAAEGTPVTITVTKSGGPTAASGQLTAAASPFVGGTSTLATWHLRFTDTAAGTAYSVPANSTAGNNNPTTLSPITFPTATPATGTSAYHVRLVVPDTTGILTGKEQYTANLVYTYMPNTL</sequence>
<dbReference type="eggNOG" id="COG3203">
    <property type="taxonomic scope" value="Bacteria"/>
</dbReference>
<evidence type="ECO:0000313" key="1">
    <source>
        <dbReference type="EMBL" id="ERL64156.1"/>
    </source>
</evidence>
<name>U4TH77_9LACO</name>
<evidence type="ECO:0000313" key="2">
    <source>
        <dbReference type="Proteomes" id="UP000030647"/>
    </source>
</evidence>
<keyword evidence="2" id="KW-1185">Reference proteome</keyword>
<protein>
    <recommendedName>
        <fullName evidence="3">WxL domain-containing protein</fullName>
    </recommendedName>
</protein>
<proteinExistence type="predicted"/>
<dbReference type="HOGENOM" id="CLU_259661_0_0_9"/>
<evidence type="ECO:0008006" key="3">
    <source>
        <dbReference type="Google" id="ProtNLM"/>
    </source>
</evidence>
<gene>
    <name evidence="1" type="ORF">L248_1522</name>
</gene>
<dbReference type="Pfam" id="PF18483">
    <property type="entry name" value="Lectin_L-type_dom"/>
    <property type="match status" value="1"/>
</dbReference>
<reference evidence="2" key="1">
    <citation type="journal article" date="2013" name="Genome Announc.">
        <title>Whole-Genome Sequencing of Lactobacillus shenzhenensis Strain LY-73T.</title>
        <authorList>
            <person name="Lin Z."/>
            <person name="Liu Z."/>
            <person name="Yang R."/>
            <person name="Zou Y."/>
            <person name="Wan D."/>
            <person name="Chen J."/>
            <person name="Guo M."/>
            <person name="Zhao J."/>
            <person name="Fang C."/>
            <person name="Yang R."/>
            <person name="Liu F."/>
        </authorList>
    </citation>
    <scope>NUCLEOTIDE SEQUENCE [LARGE SCALE GENOMIC DNA]</scope>
    <source>
        <strain evidence="2">LY-73</strain>
    </source>
</reference>